<evidence type="ECO:0000313" key="2">
    <source>
        <dbReference type="EMBL" id="CAB5005057.1"/>
    </source>
</evidence>
<name>A0A6J7LD36_9ZZZZ</name>
<organism evidence="1">
    <name type="scientific">freshwater metagenome</name>
    <dbReference type="NCBI Taxonomy" id="449393"/>
    <lineage>
        <taxon>unclassified sequences</taxon>
        <taxon>metagenomes</taxon>
        <taxon>ecological metagenomes</taxon>
    </lineage>
</organism>
<reference evidence="1" key="1">
    <citation type="submission" date="2020-05" db="EMBL/GenBank/DDBJ databases">
        <authorList>
            <person name="Chiriac C."/>
            <person name="Salcher M."/>
            <person name="Ghai R."/>
            <person name="Kavagutti S V."/>
        </authorList>
    </citation>
    <scope>NUCLEOTIDE SEQUENCE</scope>
</reference>
<accession>A0A6J7LD36</accession>
<dbReference type="PROSITE" id="PS51257">
    <property type="entry name" value="PROKAR_LIPOPROTEIN"/>
    <property type="match status" value="1"/>
</dbReference>
<evidence type="ECO:0000313" key="1">
    <source>
        <dbReference type="EMBL" id="CAB4963654.1"/>
    </source>
</evidence>
<proteinExistence type="predicted"/>
<gene>
    <name evidence="1" type="ORF">UFOPK3773_02175</name>
    <name evidence="2" type="ORF">UFOPK3992_00928</name>
</gene>
<dbReference type="EMBL" id="CAFBNF010000345">
    <property type="protein sequence ID" value="CAB4963654.1"/>
    <property type="molecule type" value="Genomic_DNA"/>
</dbReference>
<sequence length="121" mass="12825">MFRTRIGLVTTLVVAALLAGACGRPTSSAEARGYYVSSDGRTVTVLLWATGGFNVEAEVKVQNDRQVEIAARQTEVADSNLMNLECQRVSVSITDPLGSREVVINGRAIPPADDCIASTSP</sequence>
<dbReference type="AlphaFoldDB" id="A0A6J7LD36"/>
<dbReference type="EMBL" id="CAFBOZ010000118">
    <property type="protein sequence ID" value="CAB5005057.1"/>
    <property type="molecule type" value="Genomic_DNA"/>
</dbReference>
<protein>
    <submittedName>
        <fullName evidence="1">Unannotated protein</fullName>
    </submittedName>
</protein>